<comment type="caution">
    <text evidence="1">The sequence shown here is derived from an EMBL/GenBank/DDBJ whole genome shotgun (WGS) entry which is preliminary data.</text>
</comment>
<accession>A0ABP0JLL8</accession>
<dbReference type="Proteomes" id="UP001642464">
    <property type="component" value="Unassembled WGS sequence"/>
</dbReference>
<evidence type="ECO:0000313" key="2">
    <source>
        <dbReference type="Proteomes" id="UP001642464"/>
    </source>
</evidence>
<reference evidence="1 2" key="1">
    <citation type="submission" date="2024-02" db="EMBL/GenBank/DDBJ databases">
        <authorList>
            <person name="Chen Y."/>
            <person name="Shah S."/>
            <person name="Dougan E. K."/>
            <person name="Thang M."/>
            <person name="Chan C."/>
        </authorList>
    </citation>
    <scope>NUCLEOTIDE SEQUENCE [LARGE SCALE GENOMIC DNA]</scope>
</reference>
<gene>
    <name evidence="1" type="ORF">SCF082_LOCUS12703</name>
</gene>
<name>A0ABP0JLL8_9DINO</name>
<sequence>MDASGVEPQRSGLGGPALLKALAETWQKLSQSEALQLELQDRAGAARGLACALADRLGTAAETMPGLRQSLDAVLADPALRPSLRQLDVPLPGGNTMVRTA</sequence>
<dbReference type="EMBL" id="CAXAMM010007779">
    <property type="protein sequence ID" value="CAK9015302.1"/>
    <property type="molecule type" value="Genomic_DNA"/>
</dbReference>
<proteinExistence type="predicted"/>
<protein>
    <submittedName>
        <fullName evidence="1">Uncharacterized protein</fullName>
    </submittedName>
</protein>
<evidence type="ECO:0000313" key="1">
    <source>
        <dbReference type="EMBL" id="CAK9015302.1"/>
    </source>
</evidence>
<organism evidence="1 2">
    <name type="scientific">Durusdinium trenchii</name>
    <dbReference type="NCBI Taxonomy" id="1381693"/>
    <lineage>
        <taxon>Eukaryota</taxon>
        <taxon>Sar</taxon>
        <taxon>Alveolata</taxon>
        <taxon>Dinophyceae</taxon>
        <taxon>Suessiales</taxon>
        <taxon>Symbiodiniaceae</taxon>
        <taxon>Durusdinium</taxon>
    </lineage>
</organism>
<keyword evidence="2" id="KW-1185">Reference proteome</keyword>